<name>A0ABV0KVI9_9CYAN</name>
<organism evidence="1 2">
    <name type="scientific">Stenomitos frigidus AS-A4</name>
    <dbReference type="NCBI Taxonomy" id="2933935"/>
    <lineage>
        <taxon>Bacteria</taxon>
        <taxon>Bacillati</taxon>
        <taxon>Cyanobacteriota</taxon>
        <taxon>Cyanophyceae</taxon>
        <taxon>Leptolyngbyales</taxon>
        <taxon>Leptolyngbyaceae</taxon>
        <taxon>Stenomitos</taxon>
    </lineage>
</organism>
<accession>A0ABV0KVI9</accession>
<sequence length="169" mass="18701">MHILQFTLCYPLGECHPDALLDMPPDDVELSGNYELYEFQTAAQVPAVGKGWDFPESGGRWVITKVESYAPTVPNTIDGFHTVLCTRDGVLLDRKDSDTDYRVLGLRLDGDTIYEREPGLADWWVSSALSLPKPSNEQTIHLFQPVEGRPACGYDLVAIVQTQGSTVTA</sequence>
<keyword evidence="2" id="KW-1185">Reference proteome</keyword>
<protein>
    <submittedName>
        <fullName evidence="1">Uncharacterized protein</fullName>
    </submittedName>
</protein>
<evidence type="ECO:0000313" key="1">
    <source>
        <dbReference type="EMBL" id="MEP1062295.1"/>
    </source>
</evidence>
<dbReference type="RefSeq" id="WP_190455613.1">
    <property type="nucleotide sequence ID" value="NZ_JAMPLM010000060.1"/>
</dbReference>
<dbReference type="Proteomes" id="UP001476950">
    <property type="component" value="Unassembled WGS sequence"/>
</dbReference>
<evidence type="ECO:0000313" key="2">
    <source>
        <dbReference type="Proteomes" id="UP001476950"/>
    </source>
</evidence>
<reference evidence="1 2" key="1">
    <citation type="submission" date="2022-04" db="EMBL/GenBank/DDBJ databases">
        <title>Positive selection, recombination, and allopatry shape intraspecific diversity of widespread and dominant cyanobacteria.</title>
        <authorList>
            <person name="Wei J."/>
            <person name="Shu W."/>
            <person name="Hu C."/>
        </authorList>
    </citation>
    <scope>NUCLEOTIDE SEQUENCE [LARGE SCALE GENOMIC DNA]</scope>
    <source>
        <strain evidence="1 2">AS-A4</strain>
    </source>
</reference>
<gene>
    <name evidence="1" type="ORF">NDI38_28385</name>
</gene>
<comment type="caution">
    <text evidence="1">The sequence shown here is derived from an EMBL/GenBank/DDBJ whole genome shotgun (WGS) entry which is preliminary data.</text>
</comment>
<dbReference type="EMBL" id="JAMPLM010000060">
    <property type="protein sequence ID" value="MEP1062295.1"/>
    <property type="molecule type" value="Genomic_DNA"/>
</dbReference>
<proteinExistence type="predicted"/>